<dbReference type="OrthoDB" id="5204190at2759"/>
<dbReference type="GO" id="GO:0010468">
    <property type="term" value="P:regulation of gene expression"/>
    <property type="evidence" value="ECO:0000318"/>
    <property type="project" value="GO_Central"/>
</dbReference>
<protein>
    <submittedName>
        <fullName evidence="5">RNA-binding protein Nova-1</fullName>
    </submittedName>
</protein>
<feature type="compositionally biased region" description="Pro residues" evidence="3">
    <location>
        <begin position="462"/>
        <end position="479"/>
    </location>
</feature>
<dbReference type="OMA" id="TIRNMQS"/>
<keyword evidence="6" id="KW-1185">Reference proteome</keyword>
<feature type="compositionally biased region" description="Polar residues" evidence="3">
    <location>
        <begin position="315"/>
        <end position="343"/>
    </location>
</feature>
<dbReference type="Pfam" id="PF00013">
    <property type="entry name" value="KH_1"/>
    <property type="match status" value="2"/>
</dbReference>
<dbReference type="EMBL" id="CM002928">
    <property type="protein sequence ID" value="KGN43956.1"/>
    <property type="molecule type" value="Genomic_DNA"/>
</dbReference>
<dbReference type="Gene3D" id="3.30.1370.10">
    <property type="entry name" value="K Homology domain, type 1"/>
    <property type="match status" value="2"/>
</dbReference>
<feature type="compositionally biased region" description="Low complexity" evidence="3">
    <location>
        <begin position="276"/>
        <end position="296"/>
    </location>
</feature>
<feature type="region of interest" description="Disordered" evidence="3">
    <location>
        <begin position="267"/>
        <end position="411"/>
    </location>
</feature>
<keyword evidence="1" id="KW-0677">Repeat</keyword>
<name>A0A0A0K828_CUCSA</name>
<reference evidence="5 6" key="1">
    <citation type="journal article" date="2009" name="Nat. Genet.">
        <title>The genome of the cucumber, Cucumis sativus L.</title>
        <authorList>
            <person name="Huang S."/>
            <person name="Li R."/>
            <person name="Zhang Z."/>
            <person name="Li L."/>
            <person name="Gu X."/>
            <person name="Fan W."/>
            <person name="Lucas W.J."/>
            <person name="Wang X."/>
            <person name="Xie B."/>
            <person name="Ni P."/>
            <person name="Ren Y."/>
            <person name="Zhu H."/>
            <person name="Li J."/>
            <person name="Lin K."/>
            <person name="Jin W."/>
            <person name="Fei Z."/>
            <person name="Li G."/>
            <person name="Staub J."/>
            <person name="Kilian A."/>
            <person name="van der Vossen E.A."/>
            <person name="Wu Y."/>
            <person name="Guo J."/>
            <person name="He J."/>
            <person name="Jia Z."/>
            <person name="Ren Y."/>
            <person name="Tian G."/>
            <person name="Lu Y."/>
            <person name="Ruan J."/>
            <person name="Qian W."/>
            <person name="Wang M."/>
            <person name="Huang Q."/>
            <person name="Li B."/>
            <person name="Xuan Z."/>
            <person name="Cao J."/>
            <person name="Asan"/>
            <person name="Wu Z."/>
            <person name="Zhang J."/>
            <person name="Cai Q."/>
            <person name="Bai Y."/>
            <person name="Zhao B."/>
            <person name="Han Y."/>
            <person name="Li Y."/>
            <person name="Li X."/>
            <person name="Wang S."/>
            <person name="Shi Q."/>
            <person name="Liu S."/>
            <person name="Cho W.K."/>
            <person name="Kim J.Y."/>
            <person name="Xu Y."/>
            <person name="Heller-Uszynska K."/>
            <person name="Miao H."/>
            <person name="Cheng Z."/>
            <person name="Zhang S."/>
            <person name="Wu J."/>
            <person name="Yang Y."/>
            <person name="Kang H."/>
            <person name="Li M."/>
            <person name="Liang H."/>
            <person name="Ren X."/>
            <person name="Shi Z."/>
            <person name="Wen M."/>
            <person name="Jian M."/>
            <person name="Yang H."/>
            <person name="Zhang G."/>
            <person name="Yang Z."/>
            <person name="Chen R."/>
            <person name="Liu S."/>
            <person name="Li J."/>
            <person name="Ma L."/>
            <person name="Liu H."/>
            <person name="Zhou Y."/>
            <person name="Zhao J."/>
            <person name="Fang X."/>
            <person name="Li G."/>
            <person name="Fang L."/>
            <person name="Li Y."/>
            <person name="Liu D."/>
            <person name="Zheng H."/>
            <person name="Zhang Y."/>
            <person name="Qin N."/>
            <person name="Li Z."/>
            <person name="Yang G."/>
            <person name="Yang S."/>
            <person name="Bolund L."/>
            <person name="Kristiansen K."/>
            <person name="Zheng H."/>
            <person name="Li S."/>
            <person name="Zhang X."/>
            <person name="Yang H."/>
            <person name="Wang J."/>
            <person name="Sun R."/>
            <person name="Zhang B."/>
            <person name="Jiang S."/>
            <person name="Wang J."/>
            <person name="Du Y."/>
            <person name="Li S."/>
        </authorList>
    </citation>
    <scope>NUCLEOTIDE SEQUENCE [LARGE SCALE GENOMIC DNA]</scope>
    <source>
        <strain evidence="6">cv. 9930</strain>
    </source>
</reference>
<feature type="compositionally biased region" description="Pro residues" evidence="3">
    <location>
        <begin position="52"/>
        <end position="62"/>
    </location>
</feature>
<dbReference type="InterPro" id="IPR004087">
    <property type="entry name" value="KH_dom"/>
</dbReference>
<evidence type="ECO:0000259" key="4">
    <source>
        <dbReference type="SMART" id="SM00322"/>
    </source>
</evidence>
<reference evidence="5 6" key="4">
    <citation type="journal article" date="2011" name="BMC Genomics">
        <title>RNA-Seq improves annotation of protein-coding genes in the cucumber genome.</title>
        <authorList>
            <person name="Li Z."/>
            <person name="Zhang Z."/>
            <person name="Yan P."/>
            <person name="Huang S."/>
            <person name="Fei Z."/>
            <person name="Lin K."/>
        </authorList>
    </citation>
    <scope>NUCLEOTIDE SEQUENCE [LARGE SCALE GENOMIC DNA]</scope>
    <source>
        <strain evidence="6">cv. 9930</strain>
    </source>
</reference>
<dbReference type="Gramene" id="KGN43956">
    <property type="protein sequence ID" value="KGN43956"/>
    <property type="gene ID" value="Csa_7G074890"/>
</dbReference>
<feature type="compositionally biased region" description="Polar residues" evidence="3">
    <location>
        <begin position="356"/>
        <end position="375"/>
    </location>
</feature>
<reference evidence="5 6" key="3">
    <citation type="journal article" date="2010" name="BMC Genomics">
        <title>Transcriptome sequencing and comparative analysis of cucumber flowers with different sex types.</title>
        <authorList>
            <person name="Guo S."/>
            <person name="Zheng Y."/>
            <person name="Joung J.G."/>
            <person name="Liu S."/>
            <person name="Zhang Z."/>
            <person name="Crasta O.R."/>
            <person name="Sobral B.W."/>
            <person name="Xu Y."/>
            <person name="Huang S."/>
            <person name="Fei Z."/>
        </authorList>
    </citation>
    <scope>NUCLEOTIDE SEQUENCE [LARGE SCALE GENOMIC DNA]</scope>
    <source>
        <strain evidence="6">cv. 9930</strain>
    </source>
</reference>
<organism evidence="5 6">
    <name type="scientific">Cucumis sativus</name>
    <name type="common">Cucumber</name>
    <dbReference type="NCBI Taxonomy" id="3659"/>
    <lineage>
        <taxon>Eukaryota</taxon>
        <taxon>Viridiplantae</taxon>
        <taxon>Streptophyta</taxon>
        <taxon>Embryophyta</taxon>
        <taxon>Tracheophyta</taxon>
        <taxon>Spermatophyta</taxon>
        <taxon>Magnoliopsida</taxon>
        <taxon>eudicotyledons</taxon>
        <taxon>Gunneridae</taxon>
        <taxon>Pentapetalae</taxon>
        <taxon>rosids</taxon>
        <taxon>fabids</taxon>
        <taxon>Cucurbitales</taxon>
        <taxon>Cucurbitaceae</taxon>
        <taxon>Benincaseae</taxon>
        <taxon>Cucumis</taxon>
    </lineage>
</organism>
<feature type="domain" description="K Homology" evidence="4">
    <location>
        <begin position="178"/>
        <end position="252"/>
    </location>
</feature>
<feature type="compositionally biased region" description="Polar residues" evidence="3">
    <location>
        <begin position="429"/>
        <end position="448"/>
    </location>
</feature>
<dbReference type="PANTHER" id="PTHR10288">
    <property type="entry name" value="KH DOMAIN CONTAINING RNA BINDING PROTEIN"/>
    <property type="match status" value="1"/>
</dbReference>
<dbReference type="SMART" id="SM00322">
    <property type="entry name" value="KH"/>
    <property type="match status" value="2"/>
</dbReference>
<dbReference type="AlphaFoldDB" id="A0A0A0K828"/>
<feature type="compositionally biased region" description="Polar residues" evidence="3">
    <location>
        <begin position="383"/>
        <end position="411"/>
    </location>
</feature>
<dbReference type="InterPro" id="IPR004088">
    <property type="entry name" value="KH_dom_type_1"/>
</dbReference>
<feature type="domain" description="K Homology" evidence="4">
    <location>
        <begin position="84"/>
        <end position="157"/>
    </location>
</feature>
<reference evidence="5 6" key="2">
    <citation type="journal article" date="2009" name="PLoS ONE">
        <title>An integrated genetic and cytogenetic map of the cucumber genome.</title>
        <authorList>
            <person name="Ren Y."/>
            <person name="Zhang Z."/>
            <person name="Liu J."/>
            <person name="Staub J.E."/>
            <person name="Han Y."/>
            <person name="Cheng Z."/>
            <person name="Li X."/>
            <person name="Lu J."/>
            <person name="Miao H."/>
            <person name="Kang H."/>
            <person name="Xie B."/>
            <person name="Gu X."/>
            <person name="Wang X."/>
            <person name="Du Y."/>
            <person name="Jin W."/>
            <person name="Huang S."/>
        </authorList>
    </citation>
    <scope>NUCLEOTIDE SEQUENCE [LARGE SCALE GENOMIC DNA]</scope>
    <source>
        <strain evidence="6">cv. 9930</strain>
    </source>
</reference>
<dbReference type="GO" id="GO:0003729">
    <property type="term" value="F:mRNA binding"/>
    <property type="evidence" value="ECO:0000318"/>
    <property type="project" value="GO_Central"/>
</dbReference>
<feature type="region of interest" description="Disordered" evidence="3">
    <location>
        <begin position="429"/>
        <end position="516"/>
    </location>
</feature>
<feature type="region of interest" description="Disordered" evidence="3">
    <location>
        <begin position="42"/>
        <end position="85"/>
    </location>
</feature>
<proteinExistence type="predicted"/>
<accession>A0A0A0K828</accession>
<evidence type="ECO:0000313" key="6">
    <source>
        <dbReference type="Proteomes" id="UP000029981"/>
    </source>
</evidence>
<dbReference type="KEGG" id="csv:101221280"/>
<evidence type="ECO:0000256" key="3">
    <source>
        <dbReference type="SAM" id="MobiDB-lite"/>
    </source>
</evidence>
<feature type="compositionally biased region" description="Polar residues" evidence="3">
    <location>
        <begin position="64"/>
        <end position="76"/>
    </location>
</feature>
<gene>
    <name evidence="5" type="ORF">Csa_7G074890</name>
</gene>
<dbReference type="Proteomes" id="UP000029981">
    <property type="component" value="Chromosome 7"/>
</dbReference>
<dbReference type="PROSITE" id="PS50084">
    <property type="entry name" value="KH_TYPE_1"/>
    <property type="match status" value="2"/>
</dbReference>
<dbReference type="eggNOG" id="KOG1676">
    <property type="taxonomic scope" value="Eukaryota"/>
</dbReference>
<dbReference type="GO" id="GO:0005737">
    <property type="term" value="C:cytoplasm"/>
    <property type="evidence" value="ECO:0000318"/>
    <property type="project" value="GO_Central"/>
</dbReference>
<sequence>MKDHDDADELHSDTNKRKLEENIQLAKQKAQEIVAKLVSNAESKRPRFEYEPPAPAPPPQNPPLSSSTFTVSSGTQAGPYHGFQTTSKKINIPNIKVGLIIGKGGETIKYLQLQSGAKIQITRDFEADPQSLTRDVELMGTSEQVSRAEQLINEVIAEADSGGSASTTNQAINSSQPGVEQFVMKIPNNKVALVIGKGGETIKSIQSKSAARVQIIPLHLPPGDTSTERSVYINGLKEQIESAKELINEVISGKRLVSETTSYAQPTYPSTNNWSQAGQQPPLQQQQPQYGYAAGTYPPPQGPPYYSTYPAQVASWDQSNQSTVQPSDQSTGYNYYGQQSQVGSAPPQFHDYSYGQPASSGTHGYDQSYSQQAPSYGQIPPSYDQQNMYLNSGSAPSALPSSNGTSEGTYPTAAYQASTGYWTYQTTDQTQSLPQTGNDQSGSYQTVSGGHAQPPVYGQSVYPPPPGVYSAPAPPPPEMVAPTQSQPPSVETSEDGNSNSGQNLAPTVQENANSES</sequence>
<feature type="compositionally biased region" description="Polar residues" evidence="3">
    <location>
        <begin position="482"/>
        <end position="516"/>
    </location>
</feature>
<dbReference type="STRING" id="3659.A0A0A0K828"/>
<evidence type="ECO:0000256" key="2">
    <source>
        <dbReference type="PROSITE-ProRule" id="PRU00117"/>
    </source>
</evidence>
<dbReference type="InterPro" id="IPR036612">
    <property type="entry name" value="KH_dom_type_1_sf"/>
</dbReference>
<keyword evidence="2" id="KW-0694">RNA-binding</keyword>
<dbReference type="SUPFAM" id="SSF54791">
    <property type="entry name" value="Eukaryotic type KH-domain (KH-domain type I)"/>
    <property type="match status" value="2"/>
</dbReference>
<evidence type="ECO:0000256" key="1">
    <source>
        <dbReference type="ARBA" id="ARBA00022737"/>
    </source>
</evidence>
<evidence type="ECO:0000313" key="5">
    <source>
        <dbReference type="EMBL" id="KGN43956.1"/>
    </source>
</evidence>